<evidence type="ECO:0000256" key="6">
    <source>
        <dbReference type="SAM" id="Phobius"/>
    </source>
</evidence>
<feature type="transmembrane region" description="Helical" evidence="6">
    <location>
        <begin position="364"/>
        <end position="385"/>
    </location>
</feature>
<dbReference type="InterPro" id="IPR052528">
    <property type="entry name" value="Sugar_transport-like"/>
</dbReference>
<dbReference type="RefSeq" id="WP_132014440.1">
    <property type="nucleotide sequence ID" value="NZ_SLUN01000012.1"/>
</dbReference>
<dbReference type="Pfam" id="PF07690">
    <property type="entry name" value="MFS_1"/>
    <property type="match status" value="1"/>
</dbReference>
<feature type="transmembrane region" description="Helical" evidence="6">
    <location>
        <begin position="234"/>
        <end position="253"/>
    </location>
</feature>
<feature type="transmembrane region" description="Helical" evidence="6">
    <location>
        <begin position="110"/>
        <end position="132"/>
    </location>
</feature>
<protein>
    <submittedName>
        <fullName evidence="8">Putative MFS family arabinose efflux permease</fullName>
    </submittedName>
</protein>
<evidence type="ECO:0000313" key="9">
    <source>
        <dbReference type="Proteomes" id="UP000295008"/>
    </source>
</evidence>
<dbReference type="Proteomes" id="UP000295008">
    <property type="component" value="Unassembled WGS sequence"/>
</dbReference>
<feature type="domain" description="Major facilitator superfamily (MFS) profile" evidence="7">
    <location>
        <begin position="11"/>
        <end position="419"/>
    </location>
</feature>
<evidence type="ECO:0000256" key="4">
    <source>
        <dbReference type="ARBA" id="ARBA00022989"/>
    </source>
</evidence>
<dbReference type="EMBL" id="SLUN01000012">
    <property type="protein sequence ID" value="TCL69427.1"/>
    <property type="molecule type" value="Genomic_DNA"/>
</dbReference>
<feature type="transmembrane region" description="Helical" evidence="6">
    <location>
        <begin position="328"/>
        <end position="352"/>
    </location>
</feature>
<evidence type="ECO:0000256" key="2">
    <source>
        <dbReference type="ARBA" id="ARBA00022448"/>
    </source>
</evidence>
<sequence length="420" mass="46474">MLVNTKLQYRLLARNTRYSFIDGITFALMQGATVPYLGLYILRFGGSADLVSLIAAIQPVVLFIGSLLAASYVNRFERKKDVVIPYSLAVRLVLLLIAAIPLLPGSWYPWALFVFWGLMYVPWAFSGLSWSLMISNIVPDSQRGSFFGTRNAITGFSTLVGTFLTGLVLARMPFLPAFTMIFVLSFISTMISQYFLTLHMEPVVAGPNEPKRTIKPGKTSLNLRDNLLTFQHPLYGRIFALSCVALFVFHIGYSMAIPLYMLRQVKQLGFDNTLVALITTVQSLTALVGSYIGGRSSDRWGYRYVFLYSTLLSIIPPLIWAVTNQLPWLILASLINGLAGNAYMICFLYMVLAHSPYENRSRFVAVNTAIGNLAGTIGPLLGMFLIKAPAINIQGALIIAAVFMLSGSLYAFRVAKDGNF</sequence>
<keyword evidence="2" id="KW-0813">Transport</keyword>
<evidence type="ECO:0000256" key="5">
    <source>
        <dbReference type="ARBA" id="ARBA00023136"/>
    </source>
</evidence>
<keyword evidence="3 6" id="KW-0812">Transmembrane</keyword>
<gene>
    <name evidence="8" type="ORF">EDC14_1012124</name>
</gene>
<feature type="transmembrane region" description="Helical" evidence="6">
    <location>
        <begin position="391"/>
        <end position="412"/>
    </location>
</feature>
<feature type="transmembrane region" description="Helical" evidence="6">
    <location>
        <begin position="152"/>
        <end position="170"/>
    </location>
</feature>
<organism evidence="8 9">
    <name type="scientific">Hydrogenispora ethanolica</name>
    <dbReference type="NCBI Taxonomy" id="1082276"/>
    <lineage>
        <taxon>Bacteria</taxon>
        <taxon>Bacillati</taxon>
        <taxon>Bacillota</taxon>
        <taxon>Hydrogenispora</taxon>
    </lineage>
</organism>
<feature type="transmembrane region" description="Helical" evidence="6">
    <location>
        <begin position="50"/>
        <end position="70"/>
    </location>
</feature>
<feature type="transmembrane region" description="Helical" evidence="6">
    <location>
        <begin position="273"/>
        <end position="292"/>
    </location>
</feature>
<feature type="transmembrane region" description="Helical" evidence="6">
    <location>
        <begin position="304"/>
        <end position="322"/>
    </location>
</feature>
<reference evidence="8 9" key="1">
    <citation type="submission" date="2019-03" db="EMBL/GenBank/DDBJ databases">
        <title>Genomic Encyclopedia of Type Strains, Phase IV (KMG-IV): sequencing the most valuable type-strain genomes for metagenomic binning, comparative biology and taxonomic classification.</title>
        <authorList>
            <person name="Goeker M."/>
        </authorList>
    </citation>
    <scope>NUCLEOTIDE SEQUENCE [LARGE SCALE GENOMIC DNA]</scope>
    <source>
        <strain evidence="8 9">LX-B</strain>
    </source>
</reference>
<dbReference type="InterPro" id="IPR020846">
    <property type="entry name" value="MFS_dom"/>
</dbReference>
<dbReference type="Gene3D" id="1.20.1250.20">
    <property type="entry name" value="MFS general substrate transporter like domains"/>
    <property type="match status" value="2"/>
</dbReference>
<dbReference type="InterPro" id="IPR036259">
    <property type="entry name" value="MFS_trans_sf"/>
</dbReference>
<dbReference type="GO" id="GO:0022857">
    <property type="term" value="F:transmembrane transporter activity"/>
    <property type="evidence" value="ECO:0007669"/>
    <property type="project" value="InterPro"/>
</dbReference>
<dbReference type="InterPro" id="IPR011701">
    <property type="entry name" value="MFS"/>
</dbReference>
<proteinExistence type="predicted"/>
<dbReference type="PANTHER" id="PTHR23526:SF2">
    <property type="entry name" value="MAJOR FACILITATOR SUPERFAMILY (MFS) PROFILE DOMAIN-CONTAINING PROTEIN"/>
    <property type="match status" value="1"/>
</dbReference>
<evidence type="ECO:0000256" key="3">
    <source>
        <dbReference type="ARBA" id="ARBA00022692"/>
    </source>
</evidence>
<keyword evidence="5 6" id="KW-0472">Membrane</keyword>
<dbReference type="PROSITE" id="PS50850">
    <property type="entry name" value="MFS"/>
    <property type="match status" value="1"/>
</dbReference>
<name>A0A4V2QEV0_HYDET</name>
<feature type="transmembrane region" description="Helical" evidence="6">
    <location>
        <begin position="82"/>
        <end position="104"/>
    </location>
</feature>
<feature type="transmembrane region" description="Helical" evidence="6">
    <location>
        <begin position="20"/>
        <end position="44"/>
    </location>
</feature>
<feature type="transmembrane region" description="Helical" evidence="6">
    <location>
        <begin position="176"/>
        <end position="196"/>
    </location>
</feature>
<evidence type="ECO:0000256" key="1">
    <source>
        <dbReference type="ARBA" id="ARBA00004651"/>
    </source>
</evidence>
<keyword evidence="9" id="KW-1185">Reference proteome</keyword>
<dbReference type="PANTHER" id="PTHR23526">
    <property type="entry name" value="INTEGRAL MEMBRANE TRANSPORT PROTEIN-RELATED"/>
    <property type="match status" value="1"/>
</dbReference>
<dbReference type="SUPFAM" id="SSF103473">
    <property type="entry name" value="MFS general substrate transporter"/>
    <property type="match status" value="1"/>
</dbReference>
<dbReference type="OrthoDB" id="1714505at2"/>
<dbReference type="GO" id="GO:0005886">
    <property type="term" value="C:plasma membrane"/>
    <property type="evidence" value="ECO:0007669"/>
    <property type="project" value="UniProtKB-SubCell"/>
</dbReference>
<dbReference type="AlphaFoldDB" id="A0A4V2QEV0"/>
<comment type="caution">
    <text evidence="8">The sequence shown here is derived from an EMBL/GenBank/DDBJ whole genome shotgun (WGS) entry which is preliminary data.</text>
</comment>
<accession>A0A4V2QEV0</accession>
<keyword evidence="4 6" id="KW-1133">Transmembrane helix</keyword>
<evidence type="ECO:0000313" key="8">
    <source>
        <dbReference type="EMBL" id="TCL69427.1"/>
    </source>
</evidence>
<comment type="subcellular location">
    <subcellularLocation>
        <location evidence="1">Cell membrane</location>
        <topology evidence="1">Multi-pass membrane protein</topology>
    </subcellularLocation>
</comment>
<evidence type="ECO:0000259" key="7">
    <source>
        <dbReference type="PROSITE" id="PS50850"/>
    </source>
</evidence>